<dbReference type="HOGENOM" id="CLU_1125206_0_0_1"/>
<reference evidence="2 3" key="1">
    <citation type="journal article" date="2012" name="Eukaryot. Cell">
        <title>Draft genome sequence of CBS 2479, the standard type strain of Trichosporon asahii.</title>
        <authorList>
            <person name="Yang R.Y."/>
            <person name="Li H.T."/>
            <person name="Zhu H."/>
            <person name="Zhou G.P."/>
            <person name="Wang M."/>
            <person name="Wang L."/>
        </authorList>
    </citation>
    <scope>NUCLEOTIDE SEQUENCE [LARGE SCALE GENOMIC DNA]</scope>
    <source>
        <strain evidence="3">ATCC 90039 / CBS 2479 / JCM 2466 / KCTC 7840 / NCYC 2677 / UAMH 7654</strain>
    </source>
</reference>
<comment type="caution">
    <text evidence="2">The sequence shown here is derived from an EMBL/GenBank/DDBJ whole genome shotgun (WGS) entry which is preliminary data.</text>
</comment>
<feature type="region of interest" description="Disordered" evidence="1">
    <location>
        <begin position="40"/>
        <end position="60"/>
    </location>
</feature>
<dbReference type="GeneID" id="25989855"/>
<proteinExistence type="predicted"/>
<sequence length="247" mass="26547">MTTAAFPVSSISRAWDASSVTLCSPPRRRRKAMGPGTIRAAMTGELPDPEATVRVPPPPTTKGYYAKDAVEDYDCGAVEEIAIDEYASPSSDSDSTRSSRSDGDGIVIGPALLPVFRATAFGMQLDGRVLPSHVVRRHRTALFITPQPRTLCPVTGALLLDVQLYNLAVLDLLVAGGHLSRPLALVTVFRRASLRLVELLRRLGEAYALAGRYDEGANEELERLKAGTLLLAGKVCQTAQKVMMVAS</sequence>
<name>J6ELU4_TRIAS</name>
<dbReference type="AlphaFoldDB" id="J6ELU4"/>
<protein>
    <submittedName>
        <fullName evidence="2">Uncharacterized protein</fullName>
    </submittedName>
</protein>
<accession>J6ELU4</accession>
<dbReference type="Proteomes" id="UP000002748">
    <property type="component" value="Unassembled WGS sequence"/>
</dbReference>
<dbReference type="KEGG" id="tasa:A1Q1_06343"/>
<evidence type="ECO:0000256" key="1">
    <source>
        <dbReference type="SAM" id="MobiDB-lite"/>
    </source>
</evidence>
<gene>
    <name evidence="2" type="ORF">A1Q1_06343</name>
</gene>
<organism evidence="2 3">
    <name type="scientific">Trichosporon asahii var. asahii (strain ATCC 90039 / CBS 2479 / JCM 2466 / KCTC 7840 / NBRC 103889/ NCYC 2677 / UAMH 7654)</name>
    <name type="common">Yeast</name>
    <dbReference type="NCBI Taxonomy" id="1186058"/>
    <lineage>
        <taxon>Eukaryota</taxon>
        <taxon>Fungi</taxon>
        <taxon>Dikarya</taxon>
        <taxon>Basidiomycota</taxon>
        <taxon>Agaricomycotina</taxon>
        <taxon>Tremellomycetes</taxon>
        <taxon>Trichosporonales</taxon>
        <taxon>Trichosporonaceae</taxon>
        <taxon>Trichosporon</taxon>
    </lineage>
</organism>
<dbReference type="VEuPathDB" id="FungiDB:A1Q1_06343"/>
<evidence type="ECO:0000313" key="2">
    <source>
        <dbReference type="EMBL" id="EJT45274.1"/>
    </source>
</evidence>
<dbReference type="RefSeq" id="XP_014176932.1">
    <property type="nucleotide sequence ID" value="XM_014321457.1"/>
</dbReference>
<evidence type="ECO:0000313" key="3">
    <source>
        <dbReference type="Proteomes" id="UP000002748"/>
    </source>
</evidence>
<dbReference type="EMBL" id="ALBS01000330">
    <property type="protein sequence ID" value="EJT45274.1"/>
    <property type="molecule type" value="Genomic_DNA"/>
</dbReference>